<protein>
    <recommendedName>
        <fullName evidence="3">Polysaccharide biosynthesis protein C-terminal domain-containing protein</fullName>
    </recommendedName>
</protein>
<feature type="transmembrane region" description="Helical" evidence="1">
    <location>
        <begin position="36"/>
        <end position="54"/>
    </location>
</feature>
<gene>
    <name evidence="2" type="ORF">METZ01_LOCUS315580</name>
</gene>
<feature type="transmembrane region" description="Helical" evidence="1">
    <location>
        <begin position="128"/>
        <end position="148"/>
    </location>
</feature>
<sequence>MRALLKNFSVTYHQFIFFCVHLIILRFLGISYSGEIAYVAAITGVVAVIVSMRWDIEILVRSITNAKESFQKGFVTILLLTGSILFLSFLGIIIFDLDDYNFLILSGCFVAMNELMCSSFFKRGKIYVYSLLRSLPAVFLLILAMWGFSPVLTWLLSFVFTAIVSLVILNFSYAEIFTGIMRIKVKKLGLKEKFFPTMSTLVSALFFVFWVILLKIKAGEEAAGIWANSIRIFNSPLTFLVVAISPFILSKVGESEEVSKKIKNYLSFWFFLSPVILITIFLVIFYGEDIFDIFLANNIEVNAFIFLQIFIVGVIQSFITLS</sequence>
<evidence type="ECO:0008006" key="3">
    <source>
        <dbReference type="Google" id="ProtNLM"/>
    </source>
</evidence>
<feature type="transmembrane region" description="Helical" evidence="1">
    <location>
        <begin position="194"/>
        <end position="213"/>
    </location>
</feature>
<evidence type="ECO:0000313" key="2">
    <source>
        <dbReference type="EMBL" id="SVC62726.1"/>
    </source>
</evidence>
<keyword evidence="1" id="KW-1133">Transmembrane helix</keyword>
<dbReference type="AlphaFoldDB" id="A0A382NNP9"/>
<feature type="transmembrane region" description="Helical" evidence="1">
    <location>
        <begin position="233"/>
        <end position="253"/>
    </location>
</feature>
<proteinExistence type="predicted"/>
<dbReference type="EMBL" id="UINC01101705">
    <property type="protein sequence ID" value="SVC62726.1"/>
    <property type="molecule type" value="Genomic_DNA"/>
</dbReference>
<name>A0A382NNP9_9ZZZZ</name>
<feature type="transmembrane region" description="Helical" evidence="1">
    <location>
        <begin position="299"/>
        <end position="321"/>
    </location>
</feature>
<feature type="transmembrane region" description="Helical" evidence="1">
    <location>
        <begin position="265"/>
        <end position="287"/>
    </location>
</feature>
<keyword evidence="1" id="KW-0812">Transmembrane</keyword>
<accession>A0A382NNP9</accession>
<feature type="non-terminal residue" evidence="2">
    <location>
        <position position="322"/>
    </location>
</feature>
<feature type="transmembrane region" description="Helical" evidence="1">
    <location>
        <begin position="74"/>
        <end position="94"/>
    </location>
</feature>
<feature type="transmembrane region" description="Helical" evidence="1">
    <location>
        <begin position="154"/>
        <end position="173"/>
    </location>
</feature>
<feature type="transmembrane region" description="Helical" evidence="1">
    <location>
        <begin position="12"/>
        <end position="30"/>
    </location>
</feature>
<reference evidence="2" key="1">
    <citation type="submission" date="2018-05" db="EMBL/GenBank/DDBJ databases">
        <authorList>
            <person name="Lanie J.A."/>
            <person name="Ng W.-L."/>
            <person name="Kazmierczak K.M."/>
            <person name="Andrzejewski T.M."/>
            <person name="Davidsen T.M."/>
            <person name="Wayne K.J."/>
            <person name="Tettelin H."/>
            <person name="Glass J.I."/>
            <person name="Rusch D."/>
            <person name="Podicherti R."/>
            <person name="Tsui H.-C.T."/>
            <person name="Winkler M.E."/>
        </authorList>
    </citation>
    <scope>NUCLEOTIDE SEQUENCE</scope>
</reference>
<organism evidence="2">
    <name type="scientific">marine metagenome</name>
    <dbReference type="NCBI Taxonomy" id="408172"/>
    <lineage>
        <taxon>unclassified sequences</taxon>
        <taxon>metagenomes</taxon>
        <taxon>ecological metagenomes</taxon>
    </lineage>
</organism>
<evidence type="ECO:0000256" key="1">
    <source>
        <dbReference type="SAM" id="Phobius"/>
    </source>
</evidence>
<keyword evidence="1" id="KW-0472">Membrane</keyword>